<dbReference type="PRINTS" id="PR00080">
    <property type="entry name" value="SDRFAMILY"/>
</dbReference>
<dbReference type="PANTHER" id="PTHR42760">
    <property type="entry name" value="SHORT-CHAIN DEHYDROGENASES/REDUCTASES FAMILY MEMBER"/>
    <property type="match status" value="1"/>
</dbReference>
<evidence type="ECO:0000256" key="2">
    <source>
        <dbReference type="ARBA" id="ARBA00023002"/>
    </source>
</evidence>
<name>A0A542YK09_9MICO</name>
<evidence type="ECO:0000313" key="4">
    <source>
        <dbReference type="Proteomes" id="UP000317998"/>
    </source>
</evidence>
<keyword evidence="4" id="KW-1185">Reference proteome</keyword>
<dbReference type="PRINTS" id="PR00081">
    <property type="entry name" value="GDHRDH"/>
</dbReference>
<dbReference type="GO" id="GO:0016616">
    <property type="term" value="F:oxidoreductase activity, acting on the CH-OH group of donors, NAD or NADP as acceptor"/>
    <property type="evidence" value="ECO:0007669"/>
    <property type="project" value="TreeGrafter"/>
</dbReference>
<dbReference type="AlphaFoldDB" id="A0A542YK09"/>
<dbReference type="PANTHER" id="PTHR42760:SF133">
    <property type="entry name" value="3-OXOACYL-[ACYL-CARRIER-PROTEIN] REDUCTASE"/>
    <property type="match status" value="1"/>
</dbReference>
<organism evidence="3 4">
    <name type="scientific">Homoserinimonas aerilata</name>
    <dbReference type="NCBI Taxonomy" id="1162970"/>
    <lineage>
        <taxon>Bacteria</taxon>
        <taxon>Bacillati</taxon>
        <taxon>Actinomycetota</taxon>
        <taxon>Actinomycetes</taxon>
        <taxon>Micrococcales</taxon>
        <taxon>Microbacteriaceae</taxon>
        <taxon>Homoserinimonas</taxon>
    </lineage>
</organism>
<dbReference type="RefSeq" id="WP_141880510.1">
    <property type="nucleotide sequence ID" value="NZ_VFOM01000001.1"/>
</dbReference>
<protein>
    <submittedName>
        <fullName evidence="3">3alpha(Or 20beta)-hydroxysteroid dehydrogenase</fullName>
    </submittedName>
</protein>
<comment type="similarity">
    <text evidence="1">Belongs to the short-chain dehydrogenases/reductases (SDR) family.</text>
</comment>
<proteinExistence type="inferred from homology"/>
<dbReference type="Gene3D" id="3.40.50.720">
    <property type="entry name" value="NAD(P)-binding Rossmann-like Domain"/>
    <property type="match status" value="1"/>
</dbReference>
<dbReference type="FunFam" id="3.40.50.720:FF:000084">
    <property type="entry name" value="Short-chain dehydrogenase reductase"/>
    <property type="match status" value="1"/>
</dbReference>
<dbReference type="Pfam" id="PF13561">
    <property type="entry name" value="adh_short_C2"/>
    <property type="match status" value="1"/>
</dbReference>
<dbReference type="InterPro" id="IPR036291">
    <property type="entry name" value="NAD(P)-bd_dom_sf"/>
</dbReference>
<evidence type="ECO:0000256" key="1">
    <source>
        <dbReference type="ARBA" id="ARBA00006484"/>
    </source>
</evidence>
<gene>
    <name evidence="3" type="ORF">FB562_1496</name>
</gene>
<comment type="caution">
    <text evidence="3">The sequence shown here is derived from an EMBL/GenBank/DDBJ whole genome shotgun (WGS) entry which is preliminary data.</text>
</comment>
<dbReference type="CDD" id="cd05233">
    <property type="entry name" value="SDR_c"/>
    <property type="match status" value="1"/>
</dbReference>
<reference evidence="3 4" key="1">
    <citation type="submission" date="2019-06" db="EMBL/GenBank/DDBJ databases">
        <title>Sequencing the genomes of 1000 actinobacteria strains.</title>
        <authorList>
            <person name="Klenk H.-P."/>
        </authorList>
    </citation>
    <scope>NUCLEOTIDE SEQUENCE [LARGE SCALE GENOMIC DNA]</scope>
    <source>
        <strain evidence="3 4">DSM 26477</strain>
    </source>
</reference>
<dbReference type="InterPro" id="IPR002347">
    <property type="entry name" value="SDR_fam"/>
</dbReference>
<keyword evidence="2" id="KW-0560">Oxidoreductase</keyword>
<evidence type="ECO:0000313" key="3">
    <source>
        <dbReference type="EMBL" id="TQL48402.1"/>
    </source>
</evidence>
<dbReference type="SUPFAM" id="SSF51735">
    <property type="entry name" value="NAD(P)-binding Rossmann-fold domains"/>
    <property type="match status" value="1"/>
</dbReference>
<accession>A0A542YK09</accession>
<sequence length="265" mass="27173">MSAPVVLPGLAGKTVIVTGAAGGQGAAESLLLAASGATVFATDITDGAAELLESAAGLPGEVLFRRLDVSSEAEWSALVAELSARGAVHGLVNNAGIPFRARLGEMAVDDWNRVIGINLTGPMLGIQSLAPLMVDGGSIVNVGSLAALNAHHTVSYTASKWGLRGLTHVAATEYGGRGIRVNIVHPGYIETPMMANAPAIMTEAQLALTPLERTAQPEEVAAVVGFLVSDLASYVTGAEIPIDGGFSSSGGVKYMSDTIRRSQQR</sequence>
<dbReference type="EMBL" id="VFOM01000001">
    <property type="protein sequence ID" value="TQL48402.1"/>
    <property type="molecule type" value="Genomic_DNA"/>
</dbReference>
<dbReference type="OrthoDB" id="272646at2"/>
<dbReference type="Proteomes" id="UP000317998">
    <property type="component" value="Unassembled WGS sequence"/>
</dbReference>